<accession>A0ABY1LMK2</accession>
<sequence>MSEADPTTLTPEVLADWPLPDPGSSKDDRGSVLVVGGARMTPGAVALAGLAVLRVGAGRITLAVGASAASPLAIAFPEAGVIGLAETSGGAVRGDGAGPLEDVLDVDCLLLGPGLDDADEAVALLDGVRPLLGADTVVVLDAFALGALSHAPDFSKGLEGRLVFTPNVAEAAILLDVDEADPDTAALELARRFGAVVTCQGRVSDGERDFIAPGGSPALGTAGSGDVLAGAIAGLAARGLSALAASCWGTVLHAASGDRLADRIGPLGALAREFADEFPTLLRELGRPVTGRS</sequence>
<keyword evidence="9" id="KW-0808">Transferase</keyword>
<name>A0ABY1LMK2_9MICO</name>
<evidence type="ECO:0000313" key="10">
    <source>
        <dbReference type="Proteomes" id="UP000190827"/>
    </source>
</evidence>
<dbReference type="Pfam" id="PF01256">
    <property type="entry name" value="Carb_kinase"/>
    <property type="match status" value="1"/>
</dbReference>
<evidence type="ECO:0000256" key="5">
    <source>
        <dbReference type="ARBA" id="ARBA00023239"/>
    </source>
</evidence>
<dbReference type="CDD" id="cd01171">
    <property type="entry name" value="YXKO-related"/>
    <property type="match status" value="1"/>
</dbReference>
<feature type="binding site" evidence="6">
    <location>
        <position position="225"/>
    </location>
    <ligand>
        <name>AMP</name>
        <dbReference type="ChEBI" id="CHEBI:456215"/>
    </ligand>
</feature>
<feature type="binding site" evidence="6">
    <location>
        <position position="226"/>
    </location>
    <ligand>
        <name>(6S)-NADPHX</name>
        <dbReference type="ChEBI" id="CHEBI:64076"/>
    </ligand>
</feature>
<feature type="compositionally biased region" description="Polar residues" evidence="7">
    <location>
        <begin position="1"/>
        <end position="10"/>
    </location>
</feature>
<comment type="catalytic activity">
    <reaction evidence="6">
        <text>(6S)-NADPHX + ADP = AMP + phosphate + NADPH + H(+)</text>
        <dbReference type="Rhea" id="RHEA:32235"/>
        <dbReference type="ChEBI" id="CHEBI:15378"/>
        <dbReference type="ChEBI" id="CHEBI:43474"/>
        <dbReference type="ChEBI" id="CHEBI:57783"/>
        <dbReference type="ChEBI" id="CHEBI:64076"/>
        <dbReference type="ChEBI" id="CHEBI:456215"/>
        <dbReference type="ChEBI" id="CHEBI:456216"/>
        <dbReference type="EC" id="4.2.1.136"/>
    </reaction>
</comment>
<proteinExistence type="inferred from homology"/>
<dbReference type="PANTHER" id="PTHR12592:SF0">
    <property type="entry name" value="ATP-DEPENDENT (S)-NAD(P)H-HYDRATE DEHYDRATASE"/>
    <property type="match status" value="1"/>
</dbReference>
<keyword evidence="5 6" id="KW-0456">Lyase</keyword>
<keyword evidence="10" id="KW-1185">Reference proteome</keyword>
<evidence type="ECO:0000256" key="3">
    <source>
        <dbReference type="ARBA" id="ARBA00022857"/>
    </source>
</evidence>
<dbReference type="PROSITE" id="PS01050">
    <property type="entry name" value="YJEF_C_2"/>
    <property type="match status" value="1"/>
</dbReference>
<dbReference type="SUPFAM" id="SSF53613">
    <property type="entry name" value="Ribokinase-like"/>
    <property type="match status" value="1"/>
</dbReference>
<evidence type="ECO:0000256" key="2">
    <source>
        <dbReference type="ARBA" id="ARBA00022840"/>
    </source>
</evidence>
<evidence type="ECO:0000256" key="6">
    <source>
        <dbReference type="HAMAP-Rule" id="MF_01965"/>
    </source>
</evidence>
<dbReference type="PROSITE" id="PS51383">
    <property type="entry name" value="YJEF_C_3"/>
    <property type="match status" value="1"/>
</dbReference>
<keyword evidence="3 6" id="KW-0521">NADP</keyword>
<organism evidence="9 10">
    <name type="scientific">Plantibacter cousiniae</name>
    <name type="common">nom. nud.</name>
    <dbReference type="NCBI Taxonomy" id="199709"/>
    <lineage>
        <taxon>Bacteria</taxon>
        <taxon>Bacillati</taxon>
        <taxon>Actinomycetota</taxon>
        <taxon>Actinomycetes</taxon>
        <taxon>Micrococcales</taxon>
        <taxon>Microbacteriaceae</taxon>
        <taxon>Plantibacter</taxon>
    </lineage>
</organism>
<comment type="caution">
    <text evidence="6">Lacks conserved residue(s) required for the propagation of feature annotation.</text>
</comment>
<evidence type="ECO:0000259" key="8">
    <source>
        <dbReference type="PROSITE" id="PS51383"/>
    </source>
</evidence>
<evidence type="ECO:0000256" key="1">
    <source>
        <dbReference type="ARBA" id="ARBA00022741"/>
    </source>
</evidence>
<feature type="binding site" evidence="6">
    <location>
        <position position="44"/>
    </location>
    <ligand>
        <name>(6S)-NADPHX</name>
        <dbReference type="ChEBI" id="CHEBI:64076"/>
    </ligand>
</feature>
<gene>
    <name evidence="6" type="primary">nnrD</name>
    <name evidence="9" type="ORF">SAMN06295973_2240</name>
</gene>
<dbReference type="InterPro" id="IPR029056">
    <property type="entry name" value="Ribokinase-like"/>
</dbReference>
<dbReference type="EMBL" id="FUZO01000001">
    <property type="protein sequence ID" value="SKC58628.1"/>
    <property type="molecule type" value="Genomic_DNA"/>
</dbReference>
<dbReference type="Gene3D" id="3.40.1190.20">
    <property type="match status" value="1"/>
</dbReference>
<comment type="similarity">
    <text evidence="6">Belongs to the NnrD/CARKD family.</text>
</comment>
<comment type="subunit">
    <text evidence="6">Homotetramer.</text>
</comment>
<dbReference type="InterPro" id="IPR017953">
    <property type="entry name" value="Carbohydrate_kinase_pred_CS"/>
</dbReference>
<evidence type="ECO:0000313" key="9">
    <source>
        <dbReference type="EMBL" id="SKC58628.1"/>
    </source>
</evidence>
<keyword evidence="9" id="KW-0418">Kinase</keyword>
<dbReference type="GO" id="GO:0016301">
    <property type="term" value="F:kinase activity"/>
    <property type="evidence" value="ECO:0007669"/>
    <property type="project" value="UniProtKB-KW"/>
</dbReference>
<dbReference type="RefSeq" id="WP_079705906.1">
    <property type="nucleotide sequence ID" value="NZ_FUZO01000001.1"/>
</dbReference>
<evidence type="ECO:0000256" key="7">
    <source>
        <dbReference type="SAM" id="MobiDB-lite"/>
    </source>
</evidence>
<protein>
    <recommendedName>
        <fullName evidence="6">ADP-dependent (S)-NAD(P)H-hydrate dehydratase</fullName>
        <ecNumber evidence="6">4.2.1.136</ecNumber>
    </recommendedName>
    <alternativeName>
        <fullName evidence="6">ADP-dependent NAD(P)HX dehydratase</fullName>
    </alternativeName>
</protein>
<keyword evidence="4 6" id="KW-0520">NAD</keyword>
<dbReference type="HAMAP" id="MF_01965">
    <property type="entry name" value="NADHX_dehydratase"/>
    <property type="match status" value="1"/>
</dbReference>
<dbReference type="InterPro" id="IPR000631">
    <property type="entry name" value="CARKD"/>
</dbReference>
<feature type="region of interest" description="Disordered" evidence="7">
    <location>
        <begin position="1"/>
        <end position="30"/>
    </location>
</feature>
<feature type="domain" description="YjeF C-terminal" evidence="8">
    <location>
        <begin position="9"/>
        <end position="285"/>
    </location>
</feature>
<dbReference type="PANTHER" id="PTHR12592">
    <property type="entry name" value="ATP-DEPENDENT (S)-NAD(P)H-HYDRATE DEHYDRATASE FAMILY MEMBER"/>
    <property type="match status" value="1"/>
</dbReference>
<comment type="catalytic activity">
    <reaction evidence="6">
        <text>(6S)-NADHX + ADP = AMP + phosphate + NADH + H(+)</text>
        <dbReference type="Rhea" id="RHEA:32223"/>
        <dbReference type="ChEBI" id="CHEBI:15378"/>
        <dbReference type="ChEBI" id="CHEBI:43474"/>
        <dbReference type="ChEBI" id="CHEBI:57945"/>
        <dbReference type="ChEBI" id="CHEBI:64074"/>
        <dbReference type="ChEBI" id="CHEBI:456215"/>
        <dbReference type="ChEBI" id="CHEBI:456216"/>
        <dbReference type="EC" id="4.2.1.136"/>
    </reaction>
</comment>
<feature type="binding site" evidence="6">
    <location>
        <position position="114"/>
    </location>
    <ligand>
        <name>(6S)-NADPHX</name>
        <dbReference type="ChEBI" id="CHEBI:64076"/>
    </ligand>
</feature>
<dbReference type="Proteomes" id="UP000190827">
    <property type="component" value="Unassembled WGS sequence"/>
</dbReference>
<dbReference type="EC" id="4.2.1.136" evidence="6"/>
<keyword evidence="1 6" id="KW-0547">Nucleotide-binding</keyword>
<keyword evidence="2 6" id="KW-0067">ATP-binding</keyword>
<evidence type="ECO:0000256" key="4">
    <source>
        <dbReference type="ARBA" id="ARBA00023027"/>
    </source>
</evidence>
<reference evidence="9 10" key="1">
    <citation type="submission" date="2017-02" db="EMBL/GenBank/DDBJ databases">
        <authorList>
            <person name="Varghese N."/>
            <person name="Submissions S."/>
        </authorList>
    </citation>
    <scope>NUCLEOTIDE SEQUENCE [LARGE SCALE GENOMIC DNA]</scope>
    <source>
        <strain evidence="9 10">VKM Ac-1787</strain>
    </source>
</reference>
<comment type="function">
    <text evidence="6">Catalyzes the dehydration of the S-form of NAD(P)HX at the expense of ADP, which is converted to AMP. Together with NAD(P)HX epimerase, which catalyzes the epimerization of the S- and R-forms, the enzyme allows the repair of both epimers of NAD(P)HX, a damaged form of NAD(P)H that is a result of enzymatic or heat-dependent hydration.</text>
</comment>
<comment type="cofactor">
    <cofactor evidence="6">
        <name>Mg(2+)</name>
        <dbReference type="ChEBI" id="CHEBI:18420"/>
    </cofactor>
</comment>
<comment type="caution">
    <text evidence="9">The sequence shown here is derived from an EMBL/GenBank/DDBJ whole genome shotgun (WGS) entry which is preliminary data.</text>
</comment>